<dbReference type="OrthoDB" id="3172239at2759"/>
<dbReference type="OMA" id="WTRELMA"/>
<dbReference type="EMBL" id="KN817525">
    <property type="protein sequence ID" value="KJA27048.1"/>
    <property type="molecule type" value="Genomic_DNA"/>
</dbReference>
<name>A0A0D2MSR1_HYPSF</name>
<dbReference type="STRING" id="945553.A0A0D2MSR1"/>
<protein>
    <submittedName>
        <fullName evidence="2">Uncharacterized protein</fullName>
    </submittedName>
</protein>
<feature type="region of interest" description="Disordered" evidence="1">
    <location>
        <begin position="595"/>
        <end position="618"/>
    </location>
</feature>
<evidence type="ECO:0000256" key="1">
    <source>
        <dbReference type="SAM" id="MobiDB-lite"/>
    </source>
</evidence>
<evidence type="ECO:0000313" key="3">
    <source>
        <dbReference type="Proteomes" id="UP000054270"/>
    </source>
</evidence>
<keyword evidence="3" id="KW-1185">Reference proteome</keyword>
<accession>A0A0D2MSR1</accession>
<sequence>MSKRRKSSAPAQSYEDFVQKREALLADARALAAHCNSLVPIAKLPDEMLVLIFQINVPQEMNFISSRRRSNYPKDISKETRTMSQVCQYWRRLILATPKLWDLVLDCSTTVPKWTRELMAYSDTLPLKFSMNLSSRGVKRNTENFMMLSSQSHRVGYLEVISGSRKKVEENVFKNLKNPMPMLHSLSLTQTEDNTYGQRMLKEYDSSSDSSEFETFLYTSSTASVFLPDFPHVDACQLRHLKMSRYIFPLDSPVYQHLTKLAIWNIVPAANAPKVADWCALLQHLENLTSLEFVRAFLKADIPEILPDIHLPHLSSLMLRGRLKPCAVFFEHLHTPPLESFHILLSDIQHPVNAMFQRLLAKILDHLTRQKQHGLPEALRAVISKSYLRIINLDPSKASNIDFGVQLDIPVSTPQGPSNVVLDSLTALVDSTDSADQMVNEDHQYPPVMVQALIALLTPYTSIDNLHISLHCASVYLTPLFSHCRGQTQYGSDDSPYMLPIALRQIKNIVIEHMLSFRPTGVWDTLKAYLVWRESIGLPLGALRFKCDFYHRPDVRRVMPEQATALTQHCGKLVWETNHVPSWFQDNLGGEDEAFANEADDLEADPVSDYEEWTDEEF</sequence>
<dbReference type="Proteomes" id="UP000054270">
    <property type="component" value="Unassembled WGS sequence"/>
</dbReference>
<proteinExistence type="predicted"/>
<dbReference type="Gene3D" id="1.20.1280.50">
    <property type="match status" value="1"/>
</dbReference>
<gene>
    <name evidence="2" type="ORF">HYPSUDRAFT_35576</name>
</gene>
<dbReference type="AlphaFoldDB" id="A0A0D2MSR1"/>
<reference evidence="3" key="1">
    <citation type="submission" date="2014-04" db="EMBL/GenBank/DDBJ databases">
        <title>Evolutionary Origins and Diversification of the Mycorrhizal Mutualists.</title>
        <authorList>
            <consortium name="DOE Joint Genome Institute"/>
            <consortium name="Mycorrhizal Genomics Consortium"/>
            <person name="Kohler A."/>
            <person name="Kuo A."/>
            <person name="Nagy L.G."/>
            <person name="Floudas D."/>
            <person name="Copeland A."/>
            <person name="Barry K.W."/>
            <person name="Cichocki N."/>
            <person name="Veneault-Fourrey C."/>
            <person name="LaButti K."/>
            <person name="Lindquist E.A."/>
            <person name="Lipzen A."/>
            <person name="Lundell T."/>
            <person name="Morin E."/>
            <person name="Murat C."/>
            <person name="Riley R."/>
            <person name="Ohm R."/>
            <person name="Sun H."/>
            <person name="Tunlid A."/>
            <person name="Henrissat B."/>
            <person name="Grigoriev I.V."/>
            <person name="Hibbett D.S."/>
            <person name="Martin F."/>
        </authorList>
    </citation>
    <scope>NUCLEOTIDE SEQUENCE [LARGE SCALE GENOMIC DNA]</scope>
    <source>
        <strain evidence="3">FD-334 SS-4</strain>
    </source>
</reference>
<organism evidence="2 3">
    <name type="scientific">Hypholoma sublateritium (strain FD-334 SS-4)</name>
    <dbReference type="NCBI Taxonomy" id="945553"/>
    <lineage>
        <taxon>Eukaryota</taxon>
        <taxon>Fungi</taxon>
        <taxon>Dikarya</taxon>
        <taxon>Basidiomycota</taxon>
        <taxon>Agaricomycotina</taxon>
        <taxon>Agaricomycetes</taxon>
        <taxon>Agaricomycetidae</taxon>
        <taxon>Agaricales</taxon>
        <taxon>Agaricineae</taxon>
        <taxon>Strophariaceae</taxon>
        <taxon>Hypholoma</taxon>
    </lineage>
</organism>
<evidence type="ECO:0000313" key="2">
    <source>
        <dbReference type="EMBL" id="KJA27048.1"/>
    </source>
</evidence>